<evidence type="ECO:0000313" key="5">
    <source>
        <dbReference type="Proteomes" id="UP000515264"/>
    </source>
</evidence>
<keyword evidence="5" id="KW-1185">Reference proteome</keyword>
<dbReference type="Proteomes" id="UP000515264">
    <property type="component" value="Chromosome 1"/>
</dbReference>
<evidence type="ECO:0000259" key="1">
    <source>
        <dbReference type="Pfam" id="PF09994"/>
    </source>
</evidence>
<dbReference type="InterPro" id="IPR029058">
    <property type="entry name" value="AB_hydrolase_fold"/>
</dbReference>
<dbReference type="EMBL" id="CP046268">
    <property type="protein sequence ID" value="QMV14968.1"/>
    <property type="molecule type" value="Genomic_DNA"/>
</dbReference>
<gene>
    <name evidence="3" type="ORF">VSP9026_02358</name>
    <name evidence="2" type="ORF">Vspart_02246</name>
</gene>
<evidence type="ECO:0000313" key="3">
    <source>
        <dbReference type="EMBL" id="SIO94633.1"/>
    </source>
</evidence>
<dbReference type="AlphaFoldDB" id="A0A1N6M5A7"/>
<dbReference type="InterPro" id="IPR018712">
    <property type="entry name" value="Tle1-like_cat"/>
</dbReference>
<dbReference type="Proteomes" id="UP000184774">
    <property type="component" value="Unassembled WGS sequence"/>
</dbReference>
<dbReference type="RefSeq" id="WP_074373171.1">
    <property type="nucleotide sequence ID" value="NZ_AP024907.1"/>
</dbReference>
<evidence type="ECO:0000313" key="4">
    <source>
        <dbReference type="Proteomes" id="UP000184774"/>
    </source>
</evidence>
<dbReference type="SUPFAM" id="SSF53474">
    <property type="entry name" value="alpha/beta-Hydrolases"/>
    <property type="match status" value="1"/>
</dbReference>
<feature type="domain" description="T6SS Phospholipase effector Tle1-like catalytic" evidence="1">
    <location>
        <begin position="4"/>
        <end position="264"/>
    </location>
</feature>
<sequence length="503" mass="56857">MAYLIVCCDGTWNGADNRDNGVLAPTNIRQIFNMLPEKNSQHTRYQPGVGTNGLFDKLVGGAFGSGVSQDIIDCYQWIADKYQQGDRLILTGFSRGAFTARSLAGLICRFGIIDLHKYESNKWKNLIETVYDEGYRKKEDKEFLKIHHDITFIEDSNIIFFLGVFDTVGALGVPDDKTIADWFDNPSKYRFHDLHLSDDVMHARHAVSIDEMRGSFSPTLWEEDAVHQHNSMKQLWFPGVHSDIGGGYQNDGLSDISLNWMVDELKEVASDLIWEESMLADVKPNPLSEVHDSYMGLMKVLVTAPRNIPNFETQTNHFHPSAITRHQASPRKQGGYHSTHTFSGEPATLDIYARSPWYWTGIYLERGHNYRFTAKGQWIDGNIPAGPKGCNDGEFHPREIIHMASEVLGLAETAYKWFFGKPRANFIATKRVESSPYFCLMGAIANSNNPGTDGTYCPLRIFEIGEEATLSVKESGYLYCFANDAWGHYDNNHGYVTLTVEKM</sequence>
<dbReference type="Pfam" id="PF09994">
    <property type="entry name" value="T6SS_Tle1-like_cat"/>
    <property type="match status" value="1"/>
</dbReference>
<dbReference type="Gene3D" id="2.60.120.430">
    <property type="entry name" value="Galactose-binding lectin"/>
    <property type="match status" value="1"/>
</dbReference>
<name>A0A1N6M5A7_9VIBR</name>
<reference evidence="2" key="2">
    <citation type="submission" date="2019-11" db="EMBL/GenBank/DDBJ databases">
        <authorList>
            <person name="January G."/>
            <person name="Bunk B."/>
        </authorList>
    </citation>
    <scope>NUCLEOTIDE SEQUENCE</scope>
    <source>
        <strain evidence="2">3.6</strain>
    </source>
</reference>
<evidence type="ECO:0000313" key="2">
    <source>
        <dbReference type="EMBL" id="QMV14968.1"/>
    </source>
</evidence>
<dbReference type="PANTHER" id="PTHR33840">
    <property type="match status" value="1"/>
</dbReference>
<dbReference type="OrthoDB" id="4378831at2"/>
<dbReference type="PANTHER" id="PTHR33840:SF1">
    <property type="entry name" value="TLE1 PHOSPHOLIPASE DOMAIN-CONTAINING PROTEIN"/>
    <property type="match status" value="1"/>
</dbReference>
<organism evidence="3 4">
    <name type="scientific">Vibrio spartinae</name>
    <dbReference type="NCBI Taxonomy" id="1918945"/>
    <lineage>
        <taxon>Bacteria</taxon>
        <taxon>Pseudomonadati</taxon>
        <taxon>Pseudomonadota</taxon>
        <taxon>Gammaproteobacteria</taxon>
        <taxon>Vibrionales</taxon>
        <taxon>Vibrionaceae</taxon>
        <taxon>Vibrio</taxon>
    </lineage>
</organism>
<accession>A0A1N6M5A7</accession>
<reference evidence="3 4" key="1">
    <citation type="submission" date="2016-12" db="EMBL/GenBank/DDBJ databases">
        <authorList>
            <person name="Song W.-J."/>
            <person name="Kurnit D.M."/>
        </authorList>
    </citation>
    <scope>NUCLEOTIDE SEQUENCE [LARGE SCALE GENOMIC DNA]</scope>
    <source>
        <strain evidence="3 4">CECT 9026</strain>
    </source>
</reference>
<proteinExistence type="predicted"/>
<reference evidence="2 5" key="3">
    <citation type="journal article" date="2020" name="J. Nat. Prod.">
        <title>Genomics-Metabolomics Profiling Disclosed Marine Vibrio spartinae 3.6 as a Producer of a New Branched Side Chain Prodigiosin.</title>
        <authorList>
            <person name="Vitale G.A."/>
            <person name="Sciarretta M."/>
            <person name="Palma Esposito F."/>
            <person name="January G.G."/>
            <person name="Giaccio M."/>
            <person name="Bunk B."/>
            <person name="Sproer C."/>
            <person name="Bajerski F."/>
            <person name="Power D."/>
            <person name="Festa C."/>
            <person name="Monti M.C."/>
            <person name="D'Auria M.V."/>
            <person name="de Pascale D."/>
        </authorList>
    </citation>
    <scope>NUCLEOTIDE SEQUENCE [LARGE SCALE GENOMIC DNA]</scope>
    <source>
        <strain evidence="2 5">3.6</strain>
    </source>
</reference>
<protein>
    <recommendedName>
        <fullName evidence="1">T6SS Phospholipase effector Tle1-like catalytic domain-containing protein</fullName>
    </recommendedName>
</protein>
<dbReference type="EMBL" id="FSSB01000016">
    <property type="protein sequence ID" value="SIO94633.1"/>
    <property type="molecule type" value="Genomic_DNA"/>
</dbReference>